<accession>A0A7J5AD01</accession>
<dbReference type="InterPro" id="IPR000468">
    <property type="entry name" value="Barstar"/>
</dbReference>
<organism evidence="3 4">
    <name type="scientific">Tenacibaculum aiptasiae</name>
    <dbReference type="NCBI Taxonomy" id="426481"/>
    <lineage>
        <taxon>Bacteria</taxon>
        <taxon>Pseudomonadati</taxon>
        <taxon>Bacteroidota</taxon>
        <taxon>Flavobacteriia</taxon>
        <taxon>Flavobacteriales</taxon>
        <taxon>Flavobacteriaceae</taxon>
        <taxon>Tenacibaculum</taxon>
    </lineage>
</organism>
<feature type="domain" description="Barstar (barnase inhibitor)" evidence="2">
    <location>
        <begin position="1"/>
        <end position="78"/>
    </location>
</feature>
<dbReference type="Pfam" id="PF01337">
    <property type="entry name" value="Barstar"/>
    <property type="match status" value="1"/>
</dbReference>
<dbReference type="SUPFAM" id="SSF52038">
    <property type="entry name" value="Barstar-related"/>
    <property type="match status" value="1"/>
</dbReference>
<protein>
    <submittedName>
        <fullName evidence="3">Barnase inhibitor</fullName>
    </submittedName>
</protein>
<dbReference type="AlphaFoldDB" id="A0A7J5AD01"/>
<comment type="similarity">
    <text evidence="1">Belongs to the barstar family.</text>
</comment>
<sequence length="98" mass="11431">MKKINVNLADVLDKESFHNVFALAFSFPNYYGKNMDAWIDSVDDYCSEYKMVVLELKNSEILKKTNRKILNDLLECSAFVNYRRLKRGDNPSLIISMN</sequence>
<name>A0A7J5AD01_9FLAO</name>
<reference evidence="3 4" key="1">
    <citation type="submission" date="2019-09" db="EMBL/GenBank/DDBJ databases">
        <authorList>
            <person name="Cao W.R."/>
        </authorList>
    </citation>
    <scope>NUCLEOTIDE SEQUENCE [LARGE SCALE GENOMIC DNA]</scope>
    <source>
        <strain evidence="4">a4</strain>
    </source>
</reference>
<dbReference type="Proteomes" id="UP000467305">
    <property type="component" value="Unassembled WGS sequence"/>
</dbReference>
<evidence type="ECO:0000313" key="4">
    <source>
        <dbReference type="Proteomes" id="UP000467305"/>
    </source>
</evidence>
<dbReference type="OrthoDB" id="7575400at2"/>
<evidence type="ECO:0000313" key="3">
    <source>
        <dbReference type="EMBL" id="KAB1155363.1"/>
    </source>
</evidence>
<comment type="caution">
    <text evidence="3">The sequence shown here is derived from an EMBL/GenBank/DDBJ whole genome shotgun (WGS) entry which is preliminary data.</text>
</comment>
<evidence type="ECO:0000256" key="1">
    <source>
        <dbReference type="ARBA" id="ARBA00006845"/>
    </source>
</evidence>
<dbReference type="InterPro" id="IPR035905">
    <property type="entry name" value="Barstar-like_sf"/>
</dbReference>
<dbReference type="Gene3D" id="3.30.370.10">
    <property type="entry name" value="Barstar-like"/>
    <property type="match status" value="1"/>
</dbReference>
<dbReference type="RefSeq" id="WP_150900472.1">
    <property type="nucleotide sequence ID" value="NZ_CBDCSN010000002.1"/>
</dbReference>
<keyword evidence="4" id="KW-1185">Reference proteome</keyword>
<evidence type="ECO:0000259" key="2">
    <source>
        <dbReference type="Pfam" id="PF01337"/>
    </source>
</evidence>
<proteinExistence type="inferred from homology"/>
<gene>
    <name evidence="3" type="ORF">F7018_12895</name>
</gene>
<dbReference type="EMBL" id="WAAU01000024">
    <property type="protein sequence ID" value="KAB1155363.1"/>
    <property type="molecule type" value="Genomic_DNA"/>
</dbReference>